<name>A0A101N0E6_9ACTN</name>
<evidence type="ECO:0000313" key="3">
    <source>
        <dbReference type="Proteomes" id="UP000053039"/>
    </source>
</evidence>
<dbReference type="OrthoDB" id="4333093at2"/>
<proteinExistence type="predicted"/>
<evidence type="ECO:0000313" key="2">
    <source>
        <dbReference type="EMBL" id="KUM84178.1"/>
    </source>
</evidence>
<feature type="transmembrane region" description="Helical" evidence="1">
    <location>
        <begin position="12"/>
        <end position="32"/>
    </location>
</feature>
<keyword evidence="1" id="KW-0472">Membrane</keyword>
<dbReference type="Proteomes" id="UP000053039">
    <property type="component" value="Unassembled WGS sequence"/>
</dbReference>
<organism evidence="2 3">
    <name type="scientific">Streptomyces pseudovenezuelae</name>
    <dbReference type="NCBI Taxonomy" id="67350"/>
    <lineage>
        <taxon>Bacteria</taxon>
        <taxon>Bacillati</taxon>
        <taxon>Actinomycetota</taxon>
        <taxon>Actinomycetes</taxon>
        <taxon>Kitasatosporales</taxon>
        <taxon>Streptomycetaceae</taxon>
        <taxon>Streptomyces</taxon>
        <taxon>Streptomyces aurantiacus group</taxon>
    </lineage>
</organism>
<protein>
    <submittedName>
        <fullName evidence="2">Uncharacterized protein</fullName>
    </submittedName>
</protein>
<sequence>MPPPPDKSRVGLVTGIVGGVFVIVLAILLTLVRIEAKAESGFPEAEFALVLPRTLLDGRYELTKDLSHTLGRRLEKESTGIRDAKVTHGVVGRYSLAGDTTKGALLVTGFYGRFKNADKTRAIALKRDGEADGVTVAVPPRDVTPTGSAVKISCEVLSRKRPTLTITYPVCAWADGNTSALTANMTFGAANADLDLKSAARTTLQIRSETVKAIS</sequence>
<dbReference type="AlphaFoldDB" id="A0A101N0E6"/>
<keyword evidence="1" id="KW-1133">Transmembrane helix</keyword>
<reference evidence="2 3" key="1">
    <citation type="submission" date="2015-10" db="EMBL/GenBank/DDBJ databases">
        <title>Draft genome sequence of Streptomyces pseudovenezuelae DSM 40212, type strain for the species Streptomyces pseudovenezuelae.</title>
        <authorList>
            <person name="Ruckert C."/>
            <person name="Winkler A."/>
            <person name="Kalinowski J."/>
            <person name="Kampfer P."/>
            <person name="Glaeser S."/>
        </authorList>
    </citation>
    <scope>NUCLEOTIDE SEQUENCE [LARGE SCALE GENOMIC DNA]</scope>
    <source>
        <strain evidence="2 3">DSM 40212</strain>
    </source>
</reference>
<evidence type="ECO:0000256" key="1">
    <source>
        <dbReference type="SAM" id="Phobius"/>
    </source>
</evidence>
<accession>A0A101N0E6</accession>
<gene>
    <name evidence="2" type="ORF">AQI94_32700</name>
</gene>
<comment type="caution">
    <text evidence="2">The sequence shown here is derived from an EMBL/GenBank/DDBJ whole genome shotgun (WGS) entry which is preliminary data.</text>
</comment>
<dbReference type="EMBL" id="LMWM01000038">
    <property type="protein sequence ID" value="KUM84178.1"/>
    <property type="molecule type" value="Genomic_DNA"/>
</dbReference>
<keyword evidence="1" id="KW-0812">Transmembrane</keyword>